<dbReference type="AlphaFoldDB" id="A0A382QGR5"/>
<sequence length="325" mass="36539">MKIKDSLFRSILELRAKRHSHLVENININSNTVLIVATLFLGDLFMLAPFIAALKKSKPDVEVILVCRDDLKELASLLKVKHIVPSTNPTRSAIKRIRELSDGGLVAAYCIFSGRWLPAMIDIEVKKVVSFRDPSGRWDHLITEKLDLPKDAMPAIKIPLLMLDNNHPDEDLIMLDSWKPVGEKAIIHVGARSILRRMPIWLITYIVNILNNKAINIIITAGPNEFNDLNKLRKLIPANVFNRIDFELGSKKMHELVPTIISSNIVIGIDTGFLHLTKALGIPTLVLLGPSQEEIYGGDNCYSRSIHLEISNLTCRDKKTFHGLK</sequence>
<keyword evidence="3" id="KW-0472">Membrane</keyword>
<protein>
    <submittedName>
        <fullName evidence="4">Uncharacterized protein</fullName>
    </submittedName>
</protein>
<dbReference type="InterPro" id="IPR051199">
    <property type="entry name" value="LPS_LOS_Heptosyltrfase"/>
</dbReference>
<dbReference type="GO" id="GO:0005829">
    <property type="term" value="C:cytosol"/>
    <property type="evidence" value="ECO:0007669"/>
    <property type="project" value="TreeGrafter"/>
</dbReference>
<gene>
    <name evidence="4" type="ORF">METZ01_LOCUS336285</name>
</gene>
<dbReference type="GO" id="GO:0009244">
    <property type="term" value="P:lipopolysaccharide core region biosynthetic process"/>
    <property type="evidence" value="ECO:0007669"/>
    <property type="project" value="TreeGrafter"/>
</dbReference>
<feature type="transmembrane region" description="Helical" evidence="3">
    <location>
        <begin position="33"/>
        <end position="54"/>
    </location>
</feature>
<feature type="non-terminal residue" evidence="4">
    <location>
        <position position="325"/>
    </location>
</feature>
<reference evidence="4" key="1">
    <citation type="submission" date="2018-05" db="EMBL/GenBank/DDBJ databases">
        <authorList>
            <person name="Lanie J.A."/>
            <person name="Ng W.-L."/>
            <person name="Kazmierczak K.M."/>
            <person name="Andrzejewski T.M."/>
            <person name="Davidsen T.M."/>
            <person name="Wayne K.J."/>
            <person name="Tettelin H."/>
            <person name="Glass J.I."/>
            <person name="Rusch D."/>
            <person name="Podicherti R."/>
            <person name="Tsui H.-C.T."/>
            <person name="Winkler M.E."/>
        </authorList>
    </citation>
    <scope>NUCLEOTIDE SEQUENCE</scope>
</reference>
<keyword evidence="3" id="KW-1133">Transmembrane helix</keyword>
<keyword evidence="1" id="KW-0328">Glycosyltransferase</keyword>
<dbReference type="SUPFAM" id="SSF53756">
    <property type="entry name" value="UDP-Glycosyltransferase/glycogen phosphorylase"/>
    <property type="match status" value="1"/>
</dbReference>
<dbReference type="PANTHER" id="PTHR30160">
    <property type="entry name" value="TETRAACYLDISACCHARIDE 4'-KINASE-RELATED"/>
    <property type="match status" value="1"/>
</dbReference>
<dbReference type="InterPro" id="IPR002201">
    <property type="entry name" value="Glyco_trans_9"/>
</dbReference>
<organism evidence="4">
    <name type="scientific">marine metagenome</name>
    <dbReference type="NCBI Taxonomy" id="408172"/>
    <lineage>
        <taxon>unclassified sequences</taxon>
        <taxon>metagenomes</taxon>
        <taxon>ecological metagenomes</taxon>
    </lineage>
</organism>
<dbReference type="EMBL" id="UINC01113668">
    <property type="protein sequence ID" value="SVC83431.1"/>
    <property type="molecule type" value="Genomic_DNA"/>
</dbReference>
<dbReference type="Pfam" id="PF01075">
    <property type="entry name" value="Glyco_transf_9"/>
    <property type="match status" value="1"/>
</dbReference>
<evidence type="ECO:0000256" key="3">
    <source>
        <dbReference type="SAM" id="Phobius"/>
    </source>
</evidence>
<proteinExistence type="predicted"/>
<evidence type="ECO:0000256" key="1">
    <source>
        <dbReference type="ARBA" id="ARBA00022676"/>
    </source>
</evidence>
<dbReference type="GO" id="GO:0008713">
    <property type="term" value="F:ADP-heptose-lipopolysaccharide heptosyltransferase activity"/>
    <property type="evidence" value="ECO:0007669"/>
    <property type="project" value="TreeGrafter"/>
</dbReference>
<accession>A0A382QGR5</accession>
<name>A0A382QGR5_9ZZZZ</name>
<evidence type="ECO:0000256" key="2">
    <source>
        <dbReference type="ARBA" id="ARBA00022679"/>
    </source>
</evidence>
<keyword evidence="3" id="KW-0812">Transmembrane</keyword>
<evidence type="ECO:0000313" key="4">
    <source>
        <dbReference type="EMBL" id="SVC83431.1"/>
    </source>
</evidence>
<dbReference type="Gene3D" id="3.40.50.2000">
    <property type="entry name" value="Glycogen Phosphorylase B"/>
    <property type="match status" value="2"/>
</dbReference>
<keyword evidence="2" id="KW-0808">Transferase</keyword>